<feature type="chain" id="PRO_5037951840" evidence="2">
    <location>
        <begin position="25"/>
        <end position="377"/>
    </location>
</feature>
<evidence type="ECO:0000256" key="2">
    <source>
        <dbReference type="SAM" id="SignalP"/>
    </source>
</evidence>
<feature type="transmembrane region" description="Helical" evidence="1">
    <location>
        <begin position="313"/>
        <end position="337"/>
    </location>
</feature>
<sequence length="377" mass="41139">MKRASRLALGLLLALAAPAAAAHASSSSYLQLDVDGAALQGRWDIALRDLDSAIGLDVNDDGAITWGEVRHARARIDDYALSRLQLQGDARNCTVRVTQLRIAEHADGHYAALDLEGHCPQAVEQLSLRYQLLFDLDRQHRGLLTLRLHDALYTSVLAPDSGTVRFGGDGPSVWRVFRTYFHEGVWHVWTGLDHMLFLAGLFLPAVLWRTRSGWQVAPNLRGAVWQTAGIVTAFTLAHATTLTLAALGWVHWPSRWVEAAVAATVAFAGFNNLVPLVHRRLAWIAAAFGLIHGSAIASALIDLGLPVTGRVWALAAFNFGVEAAQLSLVAVVIPLTFAFRRSVLYRRAVLLPGSVLVTAVGVLWFVERAFALRLLSF</sequence>
<name>A0A969W859_9GAMM</name>
<dbReference type="PROSITE" id="PS00018">
    <property type="entry name" value="EF_HAND_1"/>
    <property type="match status" value="1"/>
</dbReference>
<dbReference type="Pfam" id="PF13795">
    <property type="entry name" value="HupE_UreJ_2"/>
    <property type="match status" value="1"/>
</dbReference>
<dbReference type="RefSeq" id="WP_168146489.1">
    <property type="nucleotide sequence ID" value="NZ_JAAVXB010000001.1"/>
</dbReference>
<comment type="caution">
    <text evidence="3">The sequence shown here is derived from an EMBL/GenBank/DDBJ whole genome shotgun (WGS) entry which is preliminary data.</text>
</comment>
<gene>
    <name evidence="3" type="ORF">G7Y82_02940</name>
</gene>
<evidence type="ECO:0000313" key="4">
    <source>
        <dbReference type="Proteomes" id="UP000653472"/>
    </source>
</evidence>
<keyword evidence="1" id="KW-0812">Transmembrane</keyword>
<keyword evidence="4" id="KW-1185">Reference proteome</keyword>
<feature type="transmembrane region" description="Helical" evidence="1">
    <location>
        <begin position="349"/>
        <end position="366"/>
    </location>
</feature>
<keyword evidence="1" id="KW-1133">Transmembrane helix</keyword>
<feature type="transmembrane region" description="Helical" evidence="1">
    <location>
        <begin position="256"/>
        <end position="274"/>
    </location>
</feature>
<accession>A0A969W859</accession>
<dbReference type="EMBL" id="JAAVXB010000001">
    <property type="protein sequence ID" value="NKF21259.1"/>
    <property type="molecule type" value="Genomic_DNA"/>
</dbReference>
<dbReference type="AlphaFoldDB" id="A0A969W859"/>
<keyword evidence="1" id="KW-0472">Membrane</keyword>
<proteinExistence type="predicted"/>
<evidence type="ECO:0000313" key="3">
    <source>
        <dbReference type="EMBL" id="NKF21259.1"/>
    </source>
</evidence>
<evidence type="ECO:0000256" key="1">
    <source>
        <dbReference type="SAM" id="Phobius"/>
    </source>
</evidence>
<organism evidence="3 4">
    <name type="scientific">Solimonas marina</name>
    <dbReference type="NCBI Taxonomy" id="2714601"/>
    <lineage>
        <taxon>Bacteria</taxon>
        <taxon>Pseudomonadati</taxon>
        <taxon>Pseudomonadota</taxon>
        <taxon>Gammaproteobacteria</taxon>
        <taxon>Nevskiales</taxon>
        <taxon>Nevskiaceae</taxon>
        <taxon>Solimonas</taxon>
    </lineage>
</organism>
<feature type="signal peptide" evidence="2">
    <location>
        <begin position="1"/>
        <end position="24"/>
    </location>
</feature>
<feature type="transmembrane region" description="Helical" evidence="1">
    <location>
        <begin position="186"/>
        <end position="208"/>
    </location>
</feature>
<protein>
    <submittedName>
        <fullName evidence="3">HupE/UreJ family protein</fullName>
    </submittedName>
</protein>
<feature type="transmembrane region" description="Helical" evidence="1">
    <location>
        <begin position="228"/>
        <end position="250"/>
    </location>
</feature>
<reference evidence="3" key="1">
    <citation type="submission" date="2020-03" db="EMBL/GenBank/DDBJ databases">
        <title>Solimonas marina sp. nov., isolated from deep seawater of the Pacific Ocean.</title>
        <authorList>
            <person name="Liu X."/>
            <person name="Lai Q."/>
            <person name="Sun F."/>
            <person name="Gai Y."/>
            <person name="Li G."/>
            <person name="Shao Z."/>
        </authorList>
    </citation>
    <scope>NUCLEOTIDE SEQUENCE</scope>
    <source>
        <strain evidence="3">C16B3</strain>
    </source>
</reference>
<dbReference type="Proteomes" id="UP000653472">
    <property type="component" value="Unassembled WGS sequence"/>
</dbReference>
<feature type="transmembrane region" description="Helical" evidence="1">
    <location>
        <begin position="281"/>
        <end position="301"/>
    </location>
</feature>
<dbReference type="InterPro" id="IPR018247">
    <property type="entry name" value="EF_Hand_1_Ca_BS"/>
</dbReference>
<keyword evidence="2" id="KW-0732">Signal</keyword>
<dbReference type="InterPro" id="IPR032809">
    <property type="entry name" value="Put_HupE_UreJ"/>
</dbReference>